<evidence type="ECO:0000313" key="2">
    <source>
        <dbReference type="Proteomes" id="UP000028058"/>
    </source>
</evidence>
<gene>
    <name evidence="1" type="ORF">SFRA_005390</name>
</gene>
<dbReference type="GO" id="GO:0003677">
    <property type="term" value="F:DNA binding"/>
    <property type="evidence" value="ECO:0007669"/>
    <property type="project" value="UniProtKB-KW"/>
</dbReference>
<dbReference type="AlphaFoldDB" id="A0A420V7P5"/>
<dbReference type="PANTHER" id="PTHR38479">
    <property type="entry name" value="LMO0824 PROTEIN"/>
    <property type="match status" value="1"/>
</dbReference>
<dbReference type="RefSeq" id="WP_043461758.1">
    <property type="nucleotide sequence ID" value="NZ_CP134822.1"/>
</dbReference>
<dbReference type="InterPro" id="IPR009351">
    <property type="entry name" value="AlkZ-like"/>
</dbReference>
<protein>
    <submittedName>
        <fullName evidence="1">Winged helix DNA-binding domain-containing protein</fullName>
    </submittedName>
</protein>
<dbReference type="OrthoDB" id="9148135at2"/>
<comment type="caution">
    <text evidence="1">The sequence shown here is derived from an EMBL/GenBank/DDBJ whole genome shotgun (WGS) entry which is preliminary data.</text>
</comment>
<dbReference type="Proteomes" id="UP000028058">
    <property type="component" value="Unassembled WGS sequence"/>
</dbReference>
<reference evidence="1 2" key="1">
    <citation type="journal article" date="2014" name="Genome Announc.">
        <title>Draft Genome Sequence of Streptomyces fradiae ATCC 19609, a Strain Highly Sensitive to Antibiotics.</title>
        <authorList>
            <person name="Bekker O.B."/>
            <person name="Klimina K.M."/>
            <person name="Vatlin A.A."/>
            <person name="Zakharevich N.V."/>
            <person name="Kasianov A.S."/>
            <person name="Danilenko V.N."/>
        </authorList>
    </citation>
    <scope>NUCLEOTIDE SEQUENCE [LARGE SCALE GENOMIC DNA]</scope>
    <source>
        <strain evidence="1 2">ATCC 19609</strain>
    </source>
</reference>
<keyword evidence="1" id="KW-0238">DNA-binding</keyword>
<dbReference type="Pfam" id="PF06224">
    <property type="entry name" value="AlkZ-like"/>
    <property type="match status" value="1"/>
</dbReference>
<sequence length="373" mass="41352">MTDTPELDDRALNRATLERQLLLRRHDLTVPEALTHLVGLQAQVPNPPYLGLWTRLTRFALDDLTELLERREAVRGGMMRGTLHVVTAEDFLALRPVLQPVFERAQRGFFRRATEGLDLAELTAFAAEKLDEKPRNGTELKALLAERWPDRDARQLLYSVQYLLPAVYVPPGGTWGRGGSVPLTTVESWFGRPLPAETDPARMILRYLAAFGPASVKDVQAWSGLTRLAAPIRELRPQLRVFRAAGSGAELFDLPDAPRPGPDTPAPVRLLPEYDNLLVAYADRNRVISDEHRRITNTKNGMVAATVLVDGRVAGRWRLDPGREATAVEFEPFRRLDDTVLAAVHDEATALLALAAPDAPRHEVRVTGVAAGT</sequence>
<proteinExistence type="predicted"/>
<organism evidence="1 2">
    <name type="scientific">Streptomyces xinghaiensis</name>
    <dbReference type="NCBI Taxonomy" id="1038928"/>
    <lineage>
        <taxon>Bacteria</taxon>
        <taxon>Bacillati</taxon>
        <taxon>Actinomycetota</taxon>
        <taxon>Actinomycetes</taxon>
        <taxon>Kitasatosporales</taxon>
        <taxon>Streptomycetaceae</taxon>
        <taxon>Streptomyces</taxon>
    </lineage>
</organism>
<dbReference type="EMBL" id="JNAD02000002">
    <property type="protein sequence ID" value="RKM97975.1"/>
    <property type="molecule type" value="Genomic_DNA"/>
</dbReference>
<keyword evidence="2" id="KW-1185">Reference proteome</keyword>
<dbReference type="PANTHER" id="PTHR38479:SF2">
    <property type="entry name" value="WINGED HELIX DNA-BINDING DOMAIN-CONTAINING PROTEIN"/>
    <property type="match status" value="1"/>
</dbReference>
<accession>A0A420V7P5</accession>
<evidence type="ECO:0000313" key="1">
    <source>
        <dbReference type="EMBL" id="RKM97975.1"/>
    </source>
</evidence>
<name>A0A420V7P5_9ACTN</name>